<sequence>MNKLTKLAMKLSAAFLTLIAASTASTACFWGYYQPKEPKCLSEE</sequence>
<name>A0A919VFW8_9CLOT</name>
<evidence type="ECO:0000256" key="1">
    <source>
        <dbReference type="SAM" id="SignalP"/>
    </source>
</evidence>
<dbReference type="EMBL" id="BOPZ01000008">
    <property type="protein sequence ID" value="GIM28592.1"/>
    <property type="molecule type" value="Genomic_DNA"/>
</dbReference>
<dbReference type="PROSITE" id="PS51257">
    <property type="entry name" value="PROKAR_LIPOPROTEIN"/>
    <property type="match status" value="1"/>
</dbReference>
<evidence type="ECO:0000313" key="2">
    <source>
        <dbReference type="EMBL" id="GIM28592.1"/>
    </source>
</evidence>
<accession>A0A919VFW8</accession>
<dbReference type="InterPro" id="IPR009229">
    <property type="entry name" value="AgrD"/>
</dbReference>
<protein>
    <submittedName>
        <fullName evidence="2">Lipoprotein</fullName>
    </submittedName>
</protein>
<gene>
    <name evidence="2" type="ORF">CPJCM30710_12580</name>
</gene>
<dbReference type="RefSeq" id="WP_212903320.1">
    <property type="nucleotide sequence ID" value="NZ_BOPZ01000008.1"/>
</dbReference>
<dbReference type="NCBIfam" id="TIGR04223">
    <property type="entry name" value="quorum_AgrD"/>
    <property type="match status" value="1"/>
</dbReference>
<organism evidence="2 3">
    <name type="scientific">Clostridium polyendosporum</name>
    <dbReference type="NCBI Taxonomy" id="69208"/>
    <lineage>
        <taxon>Bacteria</taxon>
        <taxon>Bacillati</taxon>
        <taxon>Bacillota</taxon>
        <taxon>Clostridia</taxon>
        <taxon>Eubacteriales</taxon>
        <taxon>Clostridiaceae</taxon>
        <taxon>Clostridium</taxon>
    </lineage>
</organism>
<reference evidence="2" key="1">
    <citation type="submission" date="2021-03" db="EMBL/GenBank/DDBJ databases">
        <title>Taxonomic study of Clostridium polyendosporum from meadow-gley soil under rice.</title>
        <authorList>
            <person name="Kobayashi H."/>
            <person name="Tanizawa Y."/>
            <person name="Yagura M."/>
        </authorList>
    </citation>
    <scope>NUCLEOTIDE SEQUENCE</scope>
    <source>
        <strain evidence="2">JCM 30710</strain>
    </source>
</reference>
<comment type="caution">
    <text evidence="2">The sequence shown here is derived from an EMBL/GenBank/DDBJ whole genome shotgun (WGS) entry which is preliminary data.</text>
</comment>
<feature type="chain" id="PRO_5039656148" evidence="1">
    <location>
        <begin position="27"/>
        <end position="44"/>
    </location>
</feature>
<evidence type="ECO:0000313" key="3">
    <source>
        <dbReference type="Proteomes" id="UP000679179"/>
    </source>
</evidence>
<keyword evidence="2" id="KW-0449">Lipoprotein</keyword>
<dbReference type="AlphaFoldDB" id="A0A919VFW8"/>
<proteinExistence type="predicted"/>
<keyword evidence="1" id="KW-0732">Signal</keyword>
<keyword evidence="3" id="KW-1185">Reference proteome</keyword>
<feature type="signal peptide" evidence="1">
    <location>
        <begin position="1"/>
        <end position="26"/>
    </location>
</feature>
<dbReference type="Proteomes" id="UP000679179">
    <property type="component" value="Unassembled WGS sequence"/>
</dbReference>